<name>A0A2T4UV02_9MICO</name>
<dbReference type="EMBL" id="PZPL01000001">
    <property type="protein sequence ID" value="PTL73346.1"/>
    <property type="molecule type" value="Genomic_DNA"/>
</dbReference>
<gene>
    <name evidence="2" type="ORF">C1I63_11120</name>
</gene>
<evidence type="ECO:0000313" key="3">
    <source>
        <dbReference type="Proteomes" id="UP000241085"/>
    </source>
</evidence>
<accession>A0A2T4UV02</accession>
<proteinExistence type="predicted"/>
<organism evidence="2 3">
    <name type="scientific">Rathayibacter caricis DSM 15933</name>
    <dbReference type="NCBI Taxonomy" id="1328867"/>
    <lineage>
        <taxon>Bacteria</taxon>
        <taxon>Bacillati</taxon>
        <taxon>Actinomycetota</taxon>
        <taxon>Actinomycetes</taxon>
        <taxon>Micrococcales</taxon>
        <taxon>Microbacteriaceae</taxon>
        <taxon>Rathayibacter</taxon>
    </lineage>
</organism>
<evidence type="ECO:0000313" key="2">
    <source>
        <dbReference type="EMBL" id="PTL73346.1"/>
    </source>
</evidence>
<protein>
    <submittedName>
        <fullName evidence="2">Uncharacterized protein</fullName>
    </submittedName>
</protein>
<comment type="caution">
    <text evidence="2">The sequence shown here is derived from an EMBL/GenBank/DDBJ whole genome shotgun (WGS) entry which is preliminary data.</text>
</comment>
<dbReference type="Proteomes" id="UP000241085">
    <property type="component" value="Unassembled WGS sequence"/>
</dbReference>
<reference evidence="2 3" key="1">
    <citation type="submission" date="2018-03" db="EMBL/GenBank/DDBJ databases">
        <title>Bacteriophage NCPPB3778 and a type I-E CRISPR drive the evolution of the US Biological Select Agent, Rathayibacter toxicus.</title>
        <authorList>
            <person name="Davis E.W.II."/>
            <person name="Tabima J.F."/>
            <person name="Weisberg A.J."/>
            <person name="Dantas Lopes L."/>
            <person name="Wiseman M.S."/>
            <person name="Wiseman M.S."/>
            <person name="Pupko T."/>
            <person name="Belcher M.S."/>
            <person name="Sechler A.J."/>
            <person name="Tancos M.A."/>
            <person name="Schroeder B.K."/>
            <person name="Murray T.D."/>
            <person name="Luster D.G."/>
            <person name="Schneider W.L."/>
            <person name="Rogers E."/>
            <person name="Andreote F.D."/>
            <person name="Grunwald N.J."/>
            <person name="Putnam M.L."/>
            <person name="Chang J.H."/>
        </authorList>
    </citation>
    <scope>NUCLEOTIDE SEQUENCE [LARGE SCALE GENOMIC DNA]</scope>
    <source>
        <strain evidence="2 3">DSM 15933</strain>
    </source>
</reference>
<keyword evidence="3" id="KW-1185">Reference proteome</keyword>
<feature type="region of interest" description="Disordered" evidence="1">
    <location>
        <begin position="1"/>
        <end position="45"/>
    </location>
</feature>
<dbReference type="AlphaFoldDB" id="A0A2T4UV02"/>
<evidence type="ECO:0000256" key="1">
    <source>
        <dbReference type="SAM" id="MobiDB-lite"/>
    </source>
</evidence>
<sequence>MLGSEYTVGVTDVSGDPRLRAGDEKPEAGSAGDVAETAAAPRSPRVETLEELRAERDALLNDPLDAWLKHMHVGGVVASAPFEQTLSWRVTKPLRAARLFQIRASQLGLRGAVGHSVRYAQRRFGRRG</sequence>
<feature type="compositionally biased region" description="Basic and acidic residues" evidence="1">
    <location>
        <begin position="15"/>
        <end position="27"/>
    </location>
</feature>